<organism evidence="2 3">
    <name type="scientific">Nocardioides pocheonensis</name>
    <dbReference type="NCBI Taxonomy" id="661485"/>
    <lineage>
        <taxon>Bacteria</taxon>
        <taxon>Bacillati</taxon>
        <taxon>Actinomycetota</taxon>
        <taxon>Actinomycetes</taxon>
        <taxon>Propionibacteriales</taxon>
        <taxon>Nocardioidaceae</taxon>
        <taxon>Nocardioides</taxon>
    </lineage>
</organism>
<reference evidence="2 3" key="1">
    <citation type="submission" date="2018-11" db="EMBL/GenBank/DDBJ databases">
        <authorList>
            <person name="Li F."/>
        </authorList>
    </citation>
    <scope>NUCLEOTIDE SEQUENCE [LARGE SCALE GENOMIC DNA]</scope>
    <source>
        <strain evidence="2 3">Gsoil 818</strain>
    </source>
</reference>
<comment type="caution">
    <text evidence="2">The sequence shown here is derived from an EMBL/GenBank/DDBJ whole genome shotgun (WGS) entry which is preliminary data.</text>
</comment>
<feature type="compositionally biased region" description="Basic and acidic residues" evidence="1">
    <location>
        <begin position="59"/>
        <end position="72"/>
    </location>
</feature>
<evidence type="ECO:0000313" key="3">
    <source>
        <dbReference type="Proteomes" id="UP000279994"/>
    </source>
</evidence>
<dbReference type="EMBL" id="RJSF01000007">
    <property type="protein sequence ID" value="RNM16763.1"/>
    <property type="molecule type" value="Genomic_DNA"/>
</dbReference>
<evidence type="ECO:0000256" key="1">
    <source>
        <dbReference type="SAM" id="MobiDB-lite"/>
    </source>
</evidence>
<feature type="region of interest" description="Disordered" evidence="1">
    <location>
        <begin position="57"/>
        <end position="81"/>
    </location>
</feature>
<protein>
    <submittedName>
        <fullName evidence="2">Uncharacterized protein</fullName>
    </submittedName>
</protein>
<dbReference type="Proteomes" id="UP000279994">
    <property type="component" value="Unassembled WGS sequence"/>
</dbReference>
<proteinExistence type="predicted"/>
<evidence type="ECO:0000313" key="2">
    <source>
        <dbReference type="EMBL" id="RNM16763.1"/>
    </source>
</evidence>
<gene>
    <name evidence="2" type="ORF">EFL26_04440</name>
</gene>
<keyword evidence="3" id="KW-1185">Reference proteome</keyword>
<accession>A0A3N0GWC2</accession>
<dbReference type="AlphaFoldDB" id="A0A3N0GWC2"/>
<dbReference type="RefSeq" id="WP_123221653.1">
    <property type="nucleotide sequence ID" value="NZ_RJSF01000007.1"/>
</dbReference>
<name>A0A3N0GWC2_9ACTN</name>
<sequence>MHDHYPASHLALGAARLEMLSARPDAPVVAPRIRRVVGAGLRARAAASLRRVAAALEPAPERAPRPDRRLGGRVEPSAVCR</sequence>